<evidence type="ECO:0000313" key="10">
    <source>
        <dbReference type="Proteomes" id="UP000823046"/>
    </source>
</evidence>
<dbReference type="PROSITE" id="PS00751">
    <property type="entry name" value="TCP1_2"/>
    <property type="match status" value="1"/>
</dbReference>
<dbReference type="InterPro" id="IPR002194">
    <property type="entry name" value="Chaperonin_TCP-1_CS"/>
</dbReference>
<dbReference type="InterPro" id="IPR027413">
    <property type="entry name" value="GROEL-like_equatorial_sf"/>
</dbReference>
<evidence type="ECO:0000256" key="2">
    <source>
        <dbReference type="ARBA" id="ARBA00008020"/>
    </source>
</evidence>
<proteinExistence type="inferred from homology"/>
<evidence type="ECO:0000256" key="7">
    <source>
        <dbReference type="RuleBase" id="RU004187"/>
    </source>
</evidence>
<dbReference type="SUPFAM" id="SSF48592">
    <property type="entry name" value="GroEL equatorial domain-like"/>
    <property type="match status" value="1"/>
</dbReference>
<evidence type="ECO:0000256" key="5">
    <source>
        <dbReference type="ARBA" id="ARBA00022840"/>
    </source>
</evidence>
<dbReference type="InterPro" id="IPR012717">
    <property type="entry name" value="Chap_CCT_delta"/>
</dbReference>
<keyword evidence="10" id="KW-1185">Reference proteome</keyword>
<gene>
    <name evidence="9" type="ORF">IE077_001215</name>
</gene>
<reference evidence="9 10" key="1">
    <citation type="journal article" date="2020" name="bioRxiv">
        <title>Metabolic contributions of an alphaproteobacterial endosymbiont in the apicomplexan Cardiosporidium cionae.</title>
        <authorList>
            <person name="Hunter E.S."/>
            <person name="Paight C.J."/>
            <person name="Lane C.E."/>
        </authorList>
    </citation>
    <scope>NUCLEOTIDE SEQUENCE [LARGE SCALE GENOMIC DNA]</scope>
    <source>
        <strain evidence="9">ESH_2018</strain>
    </source>
</reference>
<dbReference type="Proteomes" id="UP000823046">
    <property type="component" value="Unassembled WGS sequence"/>
</dbReference>
<dbReference type="InterPro" id="IPR002423">
    <property type="entry name" value="Cpn60/GroEL/TCP-1"/>
</dbReference>
<comment type="subcellular location">
    <subcellularLocation>
        <location evidence="1">Cytoplasm</location>
    </subcellularLocation>
</comment>
<protein>
    <recommendedName>
        <fullName evidence="3 8">T-complex protein 1 subunit delta</fullName>
    </recommendedName>
</protein>
<dbReference type="InterPro" id="IPR027409">
    <property type="entry name" value="GroEL-like_apical_dom_sf"/>
</dbReference>
<evidence type="ECO:0000256" key="3">
    <source>
        <dbReference type="ARBA" id="ARBA00016107"/>
    </source>
</evidence>
<sequence>MAAATVNGLGRQANKNKEGVFSRNEKQQQVRFQNIIAAKAVADAIRTSLGPKGMDKMIQDSKGGVVVTNDGATILNEISVVHPTGRMLVELSKAQDIEAGDGTTSVVVIAGALLTASEHLLDRGIHPQSIADGFLVAAKQACSILKGMSIPVDLSDRDALIKNAATSLNSKVVSQSASLLAPMAVDAVLKVIDPATATSVDLNDIRIVKKLGGTVDDSELVEGLVFSQQRVVRKVSGAPTRVQNAKIGLVQFCLAPPKTDMDNSITIKDYQSMDRLLREERLILAKMIKQIAATGCNVLLIQKSILHDAVTELSLDYLAKAKILVVKDIERDDIEFISRTCGCEPVASIDQFSTVKLGHADLVYDEDIGGGERIVRFTGVQAQNTVSLLVRSSNLLVLDESERSLHDALCVVRSLVKT</sequence>
<dbReference type="PROSITE" id="PS00995">
    <property type="entry name" value="TCP1_3"/>
    <property type="match status" value="1"/>
</dbReference>
<dbReference type="EMBL" id="JADAQX010000097">
    <property type="protein sequence ID" value="KAF8822019.1"/>
    <property type="molecule type" value="Genomic_DNA"/>
</dbReference>
<dbReference type="Pfam" id="PF00118">
    <property type="entry name" value="Cpn60_TCP1"/>
    <property type="match status" value="1"/>
</dbReference>
<evidence type="ECO:0000256" key="8">
    <source>
        <dbReference type="RuleBase" id="RU004192"/>
    </source>
</evidence>
<dbReference type="SUPFAM" id="SSF52029">
    <property type="entry name" value="GroEL apical domain-like"/>
    <property type="match status" value="1"/>
</dbReference>
<dbReference type="PROSITE" id="PS00750">
    <property type="entry name" value="TCP1_1"/>
    <property type="match status" value="1"/>
</dbReference>
<dbReference type="PANTHER" id="PTHR11353">
    <property type="entry name" value="CHAPERONIN"/>
    <property type="match status" value="1"/>
</dbReference>
<feature type="non-terminal residue" evidence="9">
    <location>
        <position position="418"/>
    </location>
</feature>
<name>A0ABQ7JDH3_9APIC</name>
<comment type="similarity">
    <text evidence="2 7">Belongs to the TCP-1 chaperonin family.</text>
</comment>
<keyword evidence="4 7" id="KW-0547">Nucleotide-binding</keyword>
<dbReference type="PRINTS" id="PR00304">
    <property type="entry name" value="TCOMPLEXTCP1"/>
</dbReference>
<dbReference type="InterPro" id="IPR017998">
    <property type="entry name" value="Chaperone_TCP-1"/>
</dbReference>
<accession>A0ABQ7JDH3</accession>
<dbReference type="CDD" id="cd03338">
    <property type="entry name" value="TCP1_delta"/>
    <property type="match status" value="1"/>
</dbReference>
<evidence type="ECO:0000256" key="6">
    <source>
        <dbReference type="ARBA" id="ARBA00023186"/>
    </source>
</evidence>
<organism evidence="9 10">
    <name type="scientific">Cardiosporidium cionae</name>
    <dbReference type="NCBI Taxonomy" id="476202"/>
    <lineage>
        <taxon>Eukaryota</taxon>
        <taxon>Sar</taxon>
        <taxon>Alveolata</taxon>
        <taxon>Apicomplexa</taxon>
        <taxon>Aconoidasida</taxon>
        <taxon>Nephromycida</taxon>
        <taxon>Cardiosporidium</taxon>
    </lineage>
</organism>
<keyword evidence="6 7" id="KW-0143">Chaperone</keyword>
<dbReference type="Gene3D" id="3.30.260.10">
    <property type="entry name" value="TCP-1-like chaperonin intermediate domain"/>
    <property type="match status" value="1"/>
</dbReference>
<dbReference type="SUPFAM" id="SSF54849">
    <property type="entry name" value="GroEL-intermediate domain like"/>
    <property type="match status" value="1"/>
</dbReference>
<evidence type="ECO:0000256" key="4">
    <source>
        <dbReference type="ARBA" id="ARBA00022741"/>
    </source>
</evidence>
<dbReference type="Gene3D" id="3.50.7.10">
    <property type="entry name" value="GroEL"/>
    <property type="match status" value="1"/>
</dbReference>
<evidence type="ECO:0000256" key="1">
    <source>
        <dbReference type="ARBA" id="ARBA00004496"/>
    </source>
</evidence>
<keyword evidence="5 7" id="KW-0067">ATP-binding</keyword>
<evidence type="ECO:0000313" key="9">
    <source>
        <dbReference type="EMBL" id="KAF8822019.1"/>
    </source>
</evidence>
<dbReference type="Gene3D" id="1.10.560.10">
    <property type="entry name" value="GroEL-like equatorial domain"/>
    <property type="match status" value="1"/>
</dbReference>
<dbReference type="InterPro" id="IPR027410">
    <property type="entry name" value="TCP-1-like_intermed_sf"/>
</dbReference>
<comment type="caution">
    <text evidence="9">The sequence shown here is derived from an EMBL/GenBank/DDBJ whole genome shotgun (WGS) entry which is preliminary data.</text>
</comment>